<dbReference type="OrthoDB" id="2192946at2759"/>
<accession>A0A8C5PTX9</accession>
<evidence type="ECO:0000313" key="1">
    <source>
        <dbReference type="Ensembl" id="ENSLLEP00000027906.1"/>
    </source>
</evidence>
<dbReference type="GeneTree" id="ENSGT00940000180823"/>
<organism evidence="1 2">
    <name type="scientific">Leptobrachium leishanense</name>
    <name type="common">Leishan spiny toad</name>
    <dbReference type="NCBI Taxonomy" id="445787"/>
    <lineage>
        <taxon>Eukaryota</taxon>
        <taxon>Metazoa</taxon>
        <taxon>Chordata</taxon>
        <taxon>Craniata</taxon>
        <taxon>Vertebrata</taxon>
        <taxon>Euteleostomi</taxon>
        <taxon>Amphibia</taxon>
        <taxon>Batrachia</taxon>
        <taxon>Anura</taxon>
        <taxon>Pelobatoidea</taxon>
        <taxon>Megophryidae</taxon>
        <taxon>Leptobrachium</taxon>
    </lineage>
</organism>
<name>A0A8C5PTX9_9ANUR</name>
<evidence type="ECO:0000313" key="2">
    <source>
        <dbReference type="Proteomes" id="UP000694569"/>
    </source>
</evidence>
<proteinExistence type="predicted"/>
<dbReference type="Proteomes" id="UP000694569">
    <property type="component" value="Unplaced"/>
</dbReference>
<reference evidence="1" key="1">
    <citation type="submission" date="2025-08" db="UniProtKB">
        <authorList>
            <consortium name="Ensembl"/>
        </authorList>
    </citation>
    <scope>IDENTIFICATION</scope>
</reference>
<reference evidence="1" key="2">
    <citation type="submission" date="2025-09" db="UniProtKB">
        <authorList>
            <consortium name="Ensembl"/>
        </authorList>
    </citation>
    <scope>IDENTIFICATION</scope>
</reference>
<keyword evidence="2" id="KW-1185">Reference proteome</keyword>
<dbReference type="AlphaFoldDB" id="A0A8C5PTX9"/>
<dbReference type="Ensembl" id="ENSLLET00000028996.1">
    <property type="protein sequence ID" value="ENSLLEP00000027906.1"/>
    <property type="gene ID" value="ENSLLEG00000017722.1"/>
</dbReference>
<sequence length="182" mass="20070">MSEFRIHHDVHEFISLLRLHGNEGAEQYIDLMQKNHTPYVTTSVSARSGKGLVTFLQEALSGFLHHHSPQERDPQGGTASRLAPPIRSLKSVLHYPNKEDRIDPGSPLQRNHCRIAASPAAILVPSRGSRLLVGPLGPHIWSHLCQQDQPDPCLPAYQGHQVQPNQCQPVSAAKASLSHTQS</sequence>
<protein>
    <submittedName>
        <fullName evidence="1">Uncharacterized protein</fullName>
    </submittedName>
</protein>